<dbReference type="STRING" id="2316362.A0A4Q2DPY2"/>
<evidence type="ECO:0000313" key="1">
    <source>
        <dbReference type="EMBL" id="RXW22093.1"/>
    </source>
</evidence>
<dbReference type="Proteomes" id="UP000290288">
    <property type="component" value="Unassembled WGS sequence"/>
</dbReference>
<proteinExistence type="predicted"/>
<reference evidence="1 2" key="1">
    <citation type="submission" date="2019-01" db="EMBL/GenBank/DDBJ databases">
        <title>Draft genome sequence of Psathyrella aberdarensis IHI B618.</title>
        <authorList>
            <person name="Buettner E."/>
            <person name="Kellner H."/>
        </authorList>
    </citation>
    <scope>NUCLEOTIDE SEQUENCE [LARGE SCALE GENOMIC DNA]</scope>
    <source>
        <strain evidence="1 2">IHI B618</strain>
    </source>
</reference>
<gene>
    <name evidence="1" type="ORF">EST38_g3754</name>
</gene>
<accession>A0A4Q2DPY2</accession>
<comment type="caution">
    <text evidence="1">The sequence shown here is derived from an EMBL/GenBank/DDBJ whole genome shotgun (WGS) entry which is preliminary data.</text>
</comment>
<dbReference type="OrthoDB" id="3032279at2759"/>
<dbReference type="EMBL" id="SDEE01000084">
    <property type="protein sequence ID" value="RXW22093.1"/>
    <property type="molecule type" value="Genomic_DNA"/>
</dbReference>
<evidence type="ECO:0000313" key="2">
    <source>
        <dbReference type="Proteomes" id="UP000290288"/>
    </source>
</evidence>
<keyword evidence="2" id="KW-1185">Reference proteome</keyword>
<organism evidence="1 2">
    <name type="scientific">Candolleomyces aberdarensis</name>
    <dbReference type="NCBI Taxonomy" id="2316362"/>
    <lineage>
        <taxon>Eukaryota</taxon>
        <taxon>Fungi</taxon>
        <taxon>Dikarya</taxon>
        <taxon>Basidiomycota</taxon>
        <taxon>Agaricomycotina</taxon>
        <taxon>Agaricomycetes</taxon>
        <taxon>Agaricomycetidae</taxon>
        <taxon>Agaricales</taxon>
        <taxon>Agaricineae</taxon>
        <taxon>Psathyrellaceae</taxon>
        <taxon>Candolleomyces</taxon>
    </lineage>
</organism>
<name>A0A4Q2DPY2_9AGAR</name>
<sequence length="297" mass="33095">MDIIPDLSQINSSTLAFRSYDGSAALQAEKAGTIRTVFVERFIMSKGANGKEYKVSKQTCLRILTDPFSDVDYRKSHDWLIRVRTFGSSIGGHSNTWDVVQPNLHRALPKSKILSLGSLFSTLISTDGQGVSLDVLQCTSIKVASRLVDSPPTDEITLHNSSYDIGGQILELIPFSSPQPFSEPPHSIQWIWTSAYVRLDKPTKSRAQTSVSATARVTNLNFVVNGQLVYPLTNGEPVSVDVASISYLFKGFLEFFGQKLKNRDRTWQLNDQDLWRAQAELIRRAQDKDVSAKIPIT</sequence>
<dbReference type="AlphaFoldDB" id="A0A4Q2DPY2"/>
<protein>
    <submittedName>
        <fullName evidence="1">Uncharacterized protein</fullName>
    </submittedName>
</protein>